<evidence type="ECO:0000313" key="3">
    <source>
        <dbReference type="Proteomes" id="UP000006591"/>
    </source>
</evidence>
<dbReference type="HOGENOM" id="CLU_2593901_0_0_1"/>
<name>A0A0E0HHB9_ORYNI</name>
<proteinExistence type="predicted"/>
<protein>
    <submittedName>
        <fullName evidence="2">Uncharacterized protein</fullName>
    </submittedName>
</protein>
<dbReference type="Proteomes" id="UP000006591">
    <property type="component" value="Chromosome 5"/>
</dbReference>
<sequence>MGPPSALAAADGRIRRRQKGTSAPARMRRRGGRSGSGGRGPRLRRRTEKKAASARMQRRGGSTRGASEDAEEEEERSLRA</sequence>
<dbReference type="Gramene" id="ONIVA05G24730.1">
    <property type="protein sequence ID" value="ONIVA05G24730.1"/>
    <property type="gene ID" value="ONIVA05G24730"/>
</dbReference>
<dbReference type="EnsemblPlants" id="ONIVA05G24730.1">
    <property type="protein sequence ID" value="ONIVA05G24730.1"/>
    <property type="gene ID" value="ONIVA05G24730"/>
</dbReference>
<reference evidence="2" key="1">
    <citation type="submission" date="2015-04" db="UniProtKB">
        <authorList>
            <consortium name="EnsemblPlants"/>
        </authorList>
    </citation>
    <scope>IDENTIFICATION</scope>
    <source>
        <strain evidence="2">SL10</strain>
    </source>
</reference>
<evidence type="ECO:0000313" key="2">
    <source>
        <dbReference type="EnsemblPlants" id="ONIVA05G24730.1"/>
    </source>
</evidence>
<feature type="compositionally biased region" description="Acidic residues" evidence="1">
    <location>
        <begin position="68"/>
        <end position="80"/>
    </location>
</feature>
<accession>A0A0E0HHB9</accession>
<evidence type="ECO:0000256" key="1">
    <source>
        <dbReference type="SAM" id="MobiDB-lite"/>
    </source>
</evidence>
<organism evidence="2">
    <name type="scientific">Oryza nivara</name>
    <name type="common">Indian wild rice</name>
    <name type="synonym">Oryza sativa f. spontanea</name>
    <dbReference type="NCBI Taxonomy" id="4536"/>
    <lineage>
        <taxon>Eukaryota</taxon>
        <taxon>Viridiplantae</taxon>
        <taxon>Streptophyta</taxon>
        <taxon>Embryophyta</taxon>
        <taxon>Tracheophyta</taxon>
        <taxon>Spermatophyta</taxon>
        <taxon>Magnoliopsida</taxon>
        <taxon>Liliopsida</taxon>
        <taxon>Poales</taxon>
        <taxon>Poaceae</taxon>
        <taxon>BOP clade</taxon>
        <taxon>Oryzoideae</taxon>
        <taxon>Oryzeae</taxon>
        <taxon>Oryzinae</taxon>
        <taxon>Oryza</taxon>
    </lineage>
</organism>
<reference evidence="2" key="2">
    <citation type="submission" date="2018-04" db="EMBL/GenBank/DDBJ databases">
        <title>OnivRS2 (Oryza nivara Reference Sequence Version 2).</title>
        <authorList>
            <person name="Zhang J."/>
            <person name="Kudrna D."/>
            <person name="Lee S."/>
            <person name="Talag J."/>
            <person name="Rajasekar S."/>
            <person name="Welchert J."/>
            <person name="Hsing Y.-I."/>
            <person name="Wing R.A."/>
        </authorList>
    </citation>
    <scope>NUCLEOTIDE SEQUENCE [LARGE SCALE GENOMIC DNA]</scope>
    <source>
        <strain evidence="2">SL10</strain>
    </source>
</reference>
<feature type="region of interest" description="Disordered" evidence="1">
    <location>
        <begin position="1"/>
        <end position="80"/>
    </location>
</feature>
<dbReference type="AlphaFoldDB" id="A0A0E0HHB9"/>
<keyword evidence="3" id="KW-1185">Reference proteome</keyword>